<keyword evidence="4" id="KW-1185">Reference proteome</keyword>
<dbReference type="EMBL" id="ABIA03000002">
    <property type="protein sequence ID" value="EDQ33366.1"/>
    <property type="molecule type" value="Genomic_DNA"/>
</dbReference>
<dbReference type="Pfam" id="PF08021">
    <property type="entry name" value="FAD_binding_9"/>
    <property type="match status" value="2"/>
</dbReference>
<evidence type="ECO:0000313" key="4">
    <source>
        <dbReference type="Proteomes" id="UP000004291"/>
    </source>
</evidence>
<proteinExistence type="inferred from homology"/>
<feature type="domain" description="FAD-binding FR-type" evidence="2">
    <location>
        <begin position="4"/>
        <end position="110"/>
    </location>
</feature>
<accession>A9D5U6</accession>
<evidence type="ECO:0000256" key="1">
    <source>
        <dbReference type="ARBA" id="ARBA00035644"/>
    </source>
</evidence>
<dbReference type="OrthoDB" id="9814826at2"/>
<dbReference type="InterPro" id="IPR039261">
    <property type="entry name" value="FNR_nucleotide-bd"/>
</dbReference>
<dbReference type="CDD" id="cd06193">
    <property type="entry name" value="siderophore_interacting"/>
    <property type="match status" value="1"/>
</dbReference>
<evidence type="ECO:0000313" key="3">
    <source>
        <dbReference type="EMBL" id="EDQ33366.1"/>
    </source>
</evidence>
<dbReference type="InterPro" id="IPR007037">
    <property type="entry name" value="SIP_rossman_dom"/>
</dbReference>
<dbReference type="Gene3D" id="2.40.30.10">
    <property type="entry name" value="Translation factors"/>
    <property type="match status" value="1"/>
</dbReference>
<sequence length="248" mass="27380">MARPEPRTLTVIGKHHVTPNMLRLTLGGPGLADFPEDQTSAYVKLRLFDDKSGKDVVRTYTVRSQREDEIDVDFALHEDTGPATRWALGAQHGDTVLVGGPGPRKLVQPDADWYLLVGDMTALPAISGNLELLRDSATGHAVIEVQDKADIQDLKAPKGLSVEWVINPHPGAESDHLLDHVRSLGWRDGVPSVWAACEFSSMRKLREYFRGERGLQSSHLYISSYWKLGSNEDNHKIAKREDAAALAG</sequence>
<dbReference type="PROSITE" id="PS51384">
    <property type="entry name" value="FAD_FR"/>
    <property type="match status" value="1"/>
</dbReference>
<dbReference type="eggNOG" id="COG2375">
    <property type="taxonomic scope" value="Bacteria"/>
</dbReference>
<dbReference type="STRING" id="411684.HPDFL43_09027"/>
<dbReference type="PANTHER" id="PTHR30157">
    <property type="entry name" value="FERRIC REDUCTASE, NADPH-DEPENDENT"/>
    <property type="match status" value="1"/>
</dbReference>
<dbReference type="Proteomes" id="UP000004291">
    <property type="component" value="Chromosome"/>
</dbReference>
<reference evidence="3 4" key="2">
    <citation type="submission" date="2012-06" db="EMBL/GenBank/DDBJ databases">
        <authorList>
            <person name="Fiebig A."/>
        </authorList>
    </citation>
    <scope>NUCLEOTIDE SEQUENCE [LARGE SCALE GENOMIC DNA]</scope>
    <source>
        <strain evidence="3 4">DFL-43</strain>
    </source>
</reference>
<dbReference type="InterPro" id="IPR013113">
    <property type="entry name" value="SIP_FAD-bd"/>
</dbReference>
<dbReference type="GO" id="GO:0016491">
    <property type="term" value="F:oxidoreductase activity"/>
    <property type="evidence" value="ECO:0007669"/>
    <property type="project" value="InterPro"/>
</dbReference>
<evidence type="ECO:0000259" key="2">
    <source>
        <dbReference type="PROSITE" id="PS51384"/>
    </source>
</evidence>
<name>A9D5U6_HOEPD</name>
<dbReference type="Pfam" id="PF04954">
    <property type="entry name" value="SIP"/>
    <property type="match status" value="1"/>
</dbReference>
<comment type="similarity">
    <text evidence="1">Belongs to the SIP oxidoreductase family.</text>
</comment>
<dbReference type="InterPro" id="IPR039374">
    <property type="entry name" value="SIP_fam"/>
</dbReference>
<dbReference type="RefSeq" id="WP_007197583.1">
    <property type="nucleotide sequence ID" value="NZ_CM002917.1"/>
</dbReference>
<dbReference type="InterPro" id="IPR017927">
    <property type="entry name" value="FAD-bd_FR_type"/>
</dbReference>
<organism evidence="3 4">
    <name type="scientific">Hoeflea phototrophica (strain DSM 17068 / NCIMB 14078 / DFL-43)</name>
    <dbReference type="NCBI Taxonomy" id="411684"/>
    <lineage>
        <taxon>Bacteria</taxon>
        <taxon>Pseudomonadati</taxon>
        <taxon>Pseudomonadota</taxon>
        <taxon>Alphaproteobacteria</taxon>
        <taxon>Hyphomicrobiales</taxon>
        <taxon>Rhizobiaceae</taxon>
        <taxon>Hoeflea</taxon>
    </lineage>
</organism>
<dbReference type="AlphaFoldDB" id="A9D5U6"/>
<comment type="caution">
    <text evidence="3">The sequence shown here is derived from an EMBL/GenBank/DDBJ whole genome shotgun (WGS) entry which is preliminary data.</text>
</comment>
<dbReference type="PANTHER" id="PTHR30157:SF0">
    <property type="entry name" value="NADPH-DEPENDENT FERRIC-CHELATE REDUCTASE"/>
    <property type="match status" value="1"/>
</dbReference>
<dbReference type="Gene3D" id="3.40.50.80">
    <property type="entry name" value="Nucleotide-binding domain of ferredoxin-NADP reductase (FNR) module"/>
    <property type="match status" value="1"/>
</dbReference>
<dbReference type="HOGENOM" id="CLU_040923_3_1_5"/>
<protein>
    <submittedName>
        <fullName evidence="3">Siderophore-interacting protein</fullName>
    </submittedName>
</protein>
<reference evidence="3 4" key="1">
    <citation type="submission" date="2007-10" db="EMBL/GenBank/DDBJ databases">
        <authorList>
            <person name="Wagner-Dobler I."/>
            <person name="Ferriera S."/>
            <person name="Johnson J."/>
            <person name="Kravitz S."/>
            <person name="Beeson K."/>
            <person name="Sutton G."/>
            <person name="Rogers Y.-H."/>
            <person name="Friedman R."/>
            <person name="Frazier M."/>
            <person name="Venter J.C."/>
        </authorList>
    </citation>
    <scope>NUCLEOTIDE SEQUENCE [LARGE SCALE GENOMIC DNA]</scope>
    <source>
        <strain evidence="3 4">DFL-43</strain>
    </source>
</reference>
<gene>
    <name evidence="3" type="ORF">HPDFL43_09027</name>
</gene>
<dbReference type="SUPFAM" id="SSF63380">
    <property type="entry name" value="Riboflavin synthase domain-like"/>
    <property type="match status" value="1"/>
</dbReference>
<dbReference type="InterPro" id="IPR017938">
    <property type="entry name" value="Riboflavin_synthase-like_b-brl"/>
</dbReference>